<name>A0A3S3APK0_9NOCA</name>
<evidence type="ECO:0000313" key="7">
    <source>
        <dbReference type="EMBL" id="RVW09776.1"/>
    </source>
</evidence>
<reference evidence="7 8" key="1">
    <citation type="submission" date="2018-11" db="EMBL/GenBank/DDBJ databases">
        <title>Rhodococcus spongicola sp. nov. and Rhodococcus xishaensis sp. nov. from marine sponges.</title>
        <authorList>
            <person name="Li L."/>
            <person name="Lin H.W."/>
        </authorList>
    </citation>
    <scope>NUCLEOTIDE SEQUENCE [LARGE SCALE GENOMIC DNA]</scope>
    <source>
        <strain evidence="7 8">CCTCC AB2014297</strain>
    </source>
</reference>
<dbReference type="Proteomes" id="UP000286208">
    <property type="component" value="Unassembled WGS sequence"/>
</dbReference>
<organism evidence="7 8">
    <name type="scientific">Prescottella agglutinans</name>
    <dbReference type="NCBI Taxonomy" id="1644129"/>
    <lineage>
        <taxon>Bacteria</taxon>
        <taxon>Bacillati</taxon>
        <taxon>Actinomycetota</taxon>
        <taxon>Actinomycetes</taxon>
        <taxon>Mycobacteriales</taxon>
        <taxon>Nocardiaceae</taxon>
        <taxon>Prescottella</taxon>
    </lineage>
</organism>
<dbReference type="PANTHER" id="PTHR43365">
    <property type="entry name" value="BLR7806 PROTEIN"/>
    <property type="match status" value="1"/>
</dbReference>
<dbReference type="Pfam" id="PF02803">
    <property type="entry name" value="Thiolase_C"/>
    <property type="match status" value="1"/>
</dbReference>
<protein>
    <submittedName>
        <fullName evidence="7">Thiolase family protein</fullName>
    </submittedName>
</protein>
<dbReference type="InterPro" id="IPR016039">
    <property type="entry name" value="Thiolase-like"/>
</dbReference>
<comment type="similarity">
    <text evidence="1 4">Belongs to the thiolase-like superfamily. Thiolase family.</text>
</comment>
<proteinExistence type="inferred from homology"/>
<sequence length="401" mass="40795">MTTVSQFSSGVFVYDAVRTPKARVRRNGGTLADVPAHDLLAQLFSAVQERGLSPDVVDDILIGTSTAVGEQGGNVARAAALWAGWPDEVGAGVVSRLCCSGLDAIETASAKIASGVADVVVTGGVESMSRVPMMSDRPAFAADDALGERTGYVTIGVSADLTAAQYGFTRAELDGYAVTSHRRALAAPTSDSIVPVRSGTGTILTADEGPRDGISVAGLADLAPLFGQDPLWERVARRLPGAPRPAVGLHTAATAPQLSDGAAVAVLGTRAAAARIGHEPVAEVVGVAQAAVRSPLLTASAVASRRALDRAGIAADRLDVVEANESFAASALLMLRELDLDPEKVNPNGGSIATGHPLGAGGGVLLVNALDQLRRIDGEYALITIPAALGLGAAVVVRRLG</sequence>
<evidence type="ECO:0000259" key="5">
    <source>
        <dbReference type="Pfam" id="PF00108"/>
    </source>
</evidence>
<dbReference type="CDD" id="cd00751">
    <property type="entry name" value="thiolase"/>
    <property type="match status" value="1"/>
</dbReference>
<keyword evidence="8" id="KW-1185">Reference proteome</keyword>
<evidence type="ECO:0000313" key="8">
    <source>
        <dbReference type="Proteomes" id="UP000286208"/>
    </source>
</evidence>
<dbReference type="SUPFAM" id="SSF53901">
    <property type="entry name" value="Thiolase-like"/>
    <property type="match status" value="2"/>
</dbReference>
<dbReference type="Gene3D" id="3.40.47.10">
    <property type="match status" value="1"/>
</dbReference>
<dbReference type="GO" id="GO:0016747">
    <property type="term" value="F:acyltransferase activity, transferring groups other than amino-acyl groups"/>
    <property type="evidence" value="ECO:0007669"/>
    <property type="project" value="InterPro"/>
</dbReference>
<keyword evidence="3 4" id="KW-0012">Acyltransferase</keyword>
<dbReference type="InterPro" id="IPR020617">
    <property type="entry name" value="Thiolase_C"/>
</dbReference>
<evidence type="ECO:0000256" key="4">
    <source>
        <dbReference type="RuleBase" id="RU003557"/>
    </source>
</evidence>
<dbReference type="PANTHER" id="PTHR43365:SF1">
    <property type="entry name" value="ACETYL-COA C-ACYLTRANSFERASE"/>
    <property type="match status" value="1"/>
</dbReference>
<feature type="domain" description="Thiolase C-terminal" evidence="6">
    <location>
        <begin position="279"/>
        <end position="398"/>
    </location>
</feature>
<gene>
    <name evidence="7" type="ORF">EGT67_10000</name>
</gene>
<dbReference type="InterPro" id="IPR002155">
    <property type="entry name" value="Thiolase"/>
</dbReference>
<accession>A0A3S3APK0</accession>
<dbReference type="InterPro" id="IPR020616">
    <property type="entry name" value="Thiolase_N"/>
</dbReference>
<dbReference type="OrthoDB" id="9764638at2"/>
<dbReference type="RefSeq" id="WP_127915914.1">
    <property type="nucleotide sequence ID" value="NZ_RKLP01000004.1"/>
</dbReference>
<keyword evidence="2 4" id="KW-0808">Transferase</keyword>
<dbReference type="NCBIfam" id="TIGR01930">
    <property type="entry name" value="AcCoA-C-Actrans"/>
    <property type="match status" value="1"/>
</dbReference>
<feature type="domain" description="Thiolase N-terminal" evidence="5">
    <location>
        <begin position="11"/>
        <end position="228"/>
    </location>
</feature>
<dbReference type="AlphaFoldDB" id="A0A3S3APK0"/>
<dbReference type="Pfam" id="PF00108">
    <property type="entry name" value="Thiolase_N"/>
    <property type="match status" value="1"/>
</dbReference>
<dbReference type="EMBL" id="RKLP01000004">
    <property type="protein sequence ID" value="RVW09776.1"/>
    <property type="molecule type" value="Genomic_DNA"/>
</dbReference>
<evidence type="ECO:0000259" key="6">
    <source>
        <dbReference type="Pfam" id="PF02803"/>
    </source>
</evidence>
<evidence type="ECO:0000256" key="1">
    <source>
        <dbReference type="ARBA" id="ARBA00010982"/>
    </source>
</evidence>
<comment type="caution">
    <text evidence="7">The sequence shown here is derived from an EMBL/GenBank/DDBJ whole genome shotgun (WGS) entry which is preliminary data.</text>
</comment>
<evidence type="ECO:0000256" key="3">
    <source>
        <dbReference type="ARBA" id="ARBA00023315"/>
    </source>
</evidence>
<evidence type="ECO:0000256" key="2">
    <source>
        <dbReference type="ARBA" id="ARBA00022679"/>
    </source>
</evidence>
<dbReference type="PIRSF" id="PIRSF000429">
    <property type="entry name" value="Ac-CoA_Ac_transf"/>
    <property type="match status" value="1"/>
</dbReference>